<dbReference type="GO" id="GO:0005737">
    <property type="term" value="C:cytoplasm"/>
    <property type="evidence" value="ECO:0007669"/>
    <property type="project" value="UniProtKB-SubCell"/>
</dbReference>
<dbReference type="Gene3D" id="3.40.50.150">
    <property type="entry name" value="Vaccinia Virus protein VP39"/>
    <property type="match status" value="1"/>
</dbReference>
<dbReference type="OMA" id="PIDAIQW"/>
<keyword evidence="6" id="KW-0819">tRNA processing</keyword>
<keyword evidence="3" id="KW-0963">Cytoplasm</keyword>
<dbReference type="GeneTree" id="ENSGT00530000063557"/>
<evidence type="ECO:0000256" key="4">
    <source>
        <dbReference type="ARBA" id="ARBA00022603"/>
    </source>
</evidence>
<dbReference type="AlphaFoldDB" id="H2ZB54"/>
<dbReference type="PANTHER" id="PTHR14911">
    <property type="entry name" value="THUMP DOMAIN-CONTAINING"/>
    <property type="match status" value="1"/>
</dbReference>
<dbReference type="InterPro" id="IPR004114">
    <property type="entry name" value="THUMP_dom"/>
</dbReference>
<comment type="similarity">
    <text evidence="2">Belongs to the methyltransferase superfamily.</text>
</comment>
<organism evidence="8 9">
    <name type="scientific">Ciona savignyi</name>
    <name type="common">Pacific transparent sea squirt</name>
    <dbReference type="NCBI Taxonomy" id="51511"/>
    <lineage>
        <taxon>Eukaryota</taxon>
        <taxon>Metazoa</taxon>
        <taxon>Chordata</taxon>
        <taxon>Tunicata</taxon>
        <taxon>Ascidiacea</taxon>
        <taxon>Phlebobranchia</taxon>
        <taxon>Cionidae</taxon>
        <taxon>Ciona</taxon>
    </lineage>
</organism>
<dbReference type="Ensembl" id="ENSCSAVT00000014992.1">
    <property type="protein sequence ID" value="ENSCSAVP00000014819.1"/>
    <property type="gene ID" value="ENSCSAVG00000008668.1"/>
</dbReference>
<dbReference type="InterPro" id="IPR053943">
    <property type="entry name" value="RlmKL-like_Mtase_CS"/>
</dbReference>
<protein>
    <recommendedName>
        <fullName evidence="7">THUMP domain-containing protein</fullName>
    </recommendedName>
</protein>
<keyword evidence="9" id="KW-1185">Reference proteome</keyword>
<dbReference type="CDD" id="cd11715">
    <property type="entry name" value="THUMP_AdoMetMT"/>
    <property type="match status" value="1"/>
</dbReference>
<accession>H2ZB54</accession>
<feature type="domain" description="THUMP" evidence="7">
    <location>
        <begin position="124"/>
        <end position="213"/>
    </location>
</feature>
<evidence type="ECO:0000259" key="7">
    <source>
        <dbReference type="SMART" id="SM00981"/>
    </source>
</evidence>
<dbReference type="InterPro" id="IPR000241">
    <property type="entry name" value="RlmKL-like_Mtase"/>
</dbReference>
<dbReference type="FunFam" id="3.40.50.150:FF:000073">
    <property type="entry name" value="THUMP domain containing 3"/>
    <property type="match status" value="1"/>
</dbReference>
<dbReference type="SUPFAM" id="SSF143437">
    <property type="entry name" value="THUMP domain-like"/>
    <property type="match status" value="1"/>
</dbReference>
<proteinExistence type="inferred from homology"/>
<reference evidence="8" key="2">
    <citation type="submission" date="2025-08" db="UniProtKB">
        <authorList>
            <consortium name="Ensembl"/>
        </authorList>
    </citation>
    <scope>IDENTIFICATION</scope>
</reference>
<name>H2ZB54_CIOSA</name>
<evidence type="ECO:0000256" key="2">
    <source>
        <dbReference type="ARBA" id="ARBA00008361"/>
    </source>
</evidence>
<dbReference type="Gene3D" id="3.30.2130.30">
    <property type="match status" value="1"/>
</dbReference>
<dbReference type="GO" id="GO:0016423">
    <property type="term" value="F:tRNA (guanine) methyltransferase activity"/>
    <property type="evidence" value="ECO:0007669"/>
    <property type="project" value="TreeGrafter"/>
</dbReference>
<dbReference type="GO" id="GO:0030488">
    <property type="term" value="P:tRNA methylation"/>
    <property type="evidence" value="ECO:0007669"/>
    <property type="project" value="TreeGrafter"/>
</dbReference>
<dbReference type="eggNOG" id="ENOG502QSE5">
    <property type="taxonomic scope" value="Eukaryota"/>
</dbReference>
<dbReference type="Proteomes" id="UP000007875">
    <property type="component" value="Unassembled WGS sequence"/>
</dbReference>
<reference evidence="9" key="1">
    <citation type="submission" date="2003-08" db="EMBL/GenBank/DDBJ databases">
        <authorList>
            <person name="Birren B."/>
            <person name="Nusbaum C."/>
            <person name="Abebe A."/>
            <person name="Abouelleil A."/>
            <person name="Adekoya E."/>
            <person name="Ait-zahra M."/>
            <person name="Allen N."/>
            <person name="Allen T."/>
            <person name="An P."/>
            <person name="Anderson M."/>
            <person name="Anderson S."/>
            <person name="Arachchi H."/>
            <person name="Armbruster J."/>
            <person name="Bachantsang P."/>
            <person name="Baldwin J."/>
            <person name="Barry A."/>
            <person name="Bayul T."/>
            <person name="Blitshsteyn B."/>
            <person name="Bloom T."/>
            <person name="Blye J."/>
            <person name="Boguslavskiy L."/>
            <person name="Borowsky M."/>
            <person name="Boukhgalter B."/>
            <person name="Brunache A."/>
            <person name="Butler J."/>
            <person name="Calixte N."/>
            <person name="Calvo S."/>
            <person name="Camarata J."/>
            <person name="Campo K."/>
            <person name="Chang J."/>
            <person name="Cheshatsang Y."/>
            <person name="Citroen M."/>
            <person name="Collymore A."/>
            <person name="Considine T."/>
            <person name="Cook A."/>
            <person name="Cooke P."/>
            <person name="Corum B."/>
            <person name="Cuomo C."/>
            <person name="David R."/>
            <person name="Dawoe T."/>
            <person name="Degray S."/>
            <person name="Dodge S."/>
            <person name="Dooley K."/>
            <person name="Dorje P."/>
            <person name="Dorjee K."/>
            <person name="Dorris L."/>
            <person name="Duffey N."/>
            <person name="Dupes A."/>
            <person name="Elkins T."/>
            <person name="Engels R."/>
            <person name="Erickson J."/>
            <person name="Farina A."/>
            <person name="Faro S."/>
            <person name="Ferreira P."/>
            <person name="Fischer H."/>
            <person name="Fitzgerald M."/>
            <person name="Foley K."/>
            <person name="Gage D."/>
            <person name="Galagan J."/>
            <person name="Gearin G."/>
            <person name="Gnerre S."/>
            <person name="Gnirke A."/>
            <person name="Goyette A."/>
            <person name="Graham J."/>
            <person name="Grandbois E."/>
            <person name="Gyaltsen K."/>
            <person name="Hafez N."/>
            <person name="Hagopian D."/>
            <person name="Hagos B."/>
            <person name="Hall J."/>
            <person name="Hatcher B."/>
            <person name="Heller A."/>
            <person name="Higgins H."/>
            <person name="Honan T."/>
            <person name="Horn A."/>
            <person name="Houde N."/>
            <person name="Hughes L."/>
            <person name="Hulme W."/>
            <person name="Husby E."/>
            <person name="Iliev I."/>
            <person name="Jaffe D."/>
            <person name="Jones C."/>
            <person name="Kamal M."/>
            <person name="Kamat A."/>
            <person name="Kamvysselis M."/>
            <person name="Karlsson E."/>
            <person name="Kells C."/>
            <person name="Kieu A."/>
            <person name="Kisner P."/>
            <person name="Kodira C."/>
            <person name="Kulbokas E."/>
            <person name="Labutti K."/>
            <person name="Lama D."/>
            <person name="Landers T."/>
            <person name="Leger J."/>
            <person name="Levine S."/>
            <person name="Lewis D."/>
            <person name="Lewis T."/>
            <person name="Lindblad-toh K."/>
            <person name="Liu X."/>
            <person name="Lokyitsang T."/>
            <person name="Lokyitsang Y."/>
            <person name="Lucien O."/>
            <person name="Lui A."/>
            <person name="Ma L.J."/>
            <person name="Mabbitt R."/>
            <person name="Macdonald J."/>
            <person name="Maclean C."/>
            <person name="Major J."/>
            <person name="Manning J."/>
            <person name="Marabella R."/>
            <person name="Maru K."/>
            <person name="Matthews C."/>
            <person name="Mauceli E."/>
            <person name="Mccarthy M."/>
            <person name="Mcdonough S."/>
            <person name="Mcghee T."/>
            <person name="Meldrim J."/>
            <person name="Meneus L."/>
            <person name="Mesirov J."/>
            <person name="Mihalev A."/>
            <person name="Mihova T."/>
            <person name="Mikkelsen T."/>
            <person name="Mlenga V."/>
            <person name="Moru K."/>
            <person name="Mozes J."/>
            <person name="Mulrain L."/>
            <person name="Munson G."/>
            <person name="Naylor J."/>
            <person name="Newes C."/>
            <person name="Nguyen C."/>
            <person name="Nguyen N."/>
            <person name="Nguyen T."/>
            <person name="Nicol R."/>
            <person name="Nielsen C."/>
            <person name="Nizzari M."/>
            <person name="Norbu C."/>
            <person name="Norbu N."/>
            <person name="O'donnell P."/>
            <person name="Okoawo O."/>
            <person name="O'leary S."/>
            <person name="Omotosho B."/>
            <person name="O'neill K."/>
            <person name="Osman S."/>
            <person name="Parker S."/>
            <person name="Perrin D."/>
            <person name="Phunkhang P."/>
            <person name="Piqani B."/>
            <person name="Purcell S."/>
            <person name="Rachupka T."/>
            <person name="Ramasamy U."/>
            <person name="Rameau R."/>
            <person name="Ray V."/>
            <person name="Raymond C."/>
            <person name="Retta R."/>
            <person name="Richardson S."/>
            <person name="Rise C."/>
            <person name="Rodriguez J."/>
            <person name="Rogers J."/>
            <person name="Rogov P."/>
            <person name="Rutman M."/>
            <person name="Schupbach R."/>
            <person name="Seaman C."/>
            <person name="Settipalli S."/>
            <person name="Sharpe T."/>
            <person name="Sheridan J."/>
            <person name="Sherpa N."/>
            <person name="Shi J."/>
            <person name="Smirnov S."/>
            <person name="Smith C."/>
            <person name="Sougnez C."/>
            <person name="Spencer B."/>
            <person name="Stalker J."/>
            <person name="Stange-thomann N."/>
            <person name="Stavropoulos S."/>
            <person name="Stetson K."/>
            <person name="Stone C."/>
            <person name="Stone S."/>
            <person name="Stubbs M."/>
            <person name="Talamas J."/>
            <person name="Tchuinga P."/>
            <person name="Tenzing P."/>
            <person name="Tesfaye S."/>
            <person name="Theodore J."/>
            <person name="Thoulutsang Y."/>
            <person name="Topham K."/>
            <person name="Towey S."/>
            <person name="Tsamla T."/>
            <person name="Tsomo N."/>
            <person name="Vallee D."/>
            <person name="Vassiliev H."/>
            <person name="Venkataraman V."/>
            <person name="Vinson J."/>
            <person name="Vo A."/>
            <person name="Wade C."/>
            <person name="Wang S."/>
            <person name="Wangchuk T."/>
            <person name="Wangdi T."/>
            <person name="Whittaker C."/>
            <person name="Wilkinson J."/>
            <person name="Wu Y."/>
            <person name="Wyman D."/>
            <person name="Yadav S."/>
            <person name="Yang S."/>
            <person name="Yang X."/>
            <person name="Yeager S."/>
            <person name="Yee E."/>
            <person name="Young G."/>
            <person name="Zainoun J."/>
            <person name="Zembeck L."/>
            <person name="Zimmer A."/>
            <person name="Zody M."/>
            <person name="Lander E."/>
        </authorList>
    </citation>
    <scope>NUCLEOTIDE SEQUENCE [LARGE SCALE GENOMIC DNA]</scope>
</reference>
<keyword evidence="5" id="KW-0808">Transferase</keyword>
<reference evidence="8" key="3">
    <citation type="submission" date="2025-09" db="UniProtKB">
        <authorList>
            <consortium name="Ensembl"/>
        </authorList>
    </citation>
    <scope>IDENTIFICATION</scope>
</reference>
<dbReference type="PANTHER" id="PTHR14911:SF13">
    <property type="entry name" value="TRNA (GUANINE(6)-N2)-METHYLTRANSFERASE THUMP3"/>
    <property type="match status" value="1"/>
</dbReference>
<evidence type="ECO:0000256" key="6">
    <source>
        <dbReference type="ARBA" id="ARBA00022694"/>
    </source>
</evidence>
<dbReference type="SUPFAM" id="SSF53335">
    <property type="entry name" value="S-adenosyl-L-methionine-dependent methyltransferases"/>
    <property type="match status" value="1"/>
</dbReference>
<dbReference type="GO" id="GO:0043527">
    <property type="term" value="C:tRNA methyltransferase complex"/>
    <property type="evidence" value="ECO:0007669"/>
    <property type="project" value="UniProtKB-ARBA"/>
</dbReference>
<dbReference type="PROSITE" id="PS01261">
    <property type="entry name" value="UPF0020"/>
    <property type="match status" value="1"/>
</dbReference>
<evidence type="ECO:0000256" key="5">
    <source>
        <dbReference type="ARBA" id="ARBA00022679"/>
    </source>
</evidence>
<evidence type="ECO:0000313" key="8">
    <source>
        <dbReference type="Ensembl" id="ENSCSAVP00000014819.1"/>
    </source>
</evidence>
<dbReference type="SMART" id="SM00981">
    <property type="entry name" value="THUMP"/>
    <property type="match status" value="1"/>
</dbReference>
<comment type="subcellular location">
    <subcellularLocation>
        <location evidence="1">Cytoplasm</location>
    </subcellularLocation>
</comment>
<dbReference type="HOGENOM" id="CLU_045692_0_0_1"/>
<dbReference type="STRING" id="51511.ENSCSAVP00000014819"/>
<dbReference type="InParanoid" id="H2ZB54"/>
<dbReference type="Pfam" id="PF01170">
    <property type="entry name" value="UPF0020"/>
    <property type="match status" value="1"/>
</dbReference>
<dbReference type="GO" id="GO:0003723">
    <property type="term" value="F:RNA binding"/>
    <property type="evidence" value="ECO:0007669"/>
    <property type="project" value="InterPro"/>
</dbReference>
<sequence>KVTFGATVPTGFEFTAVQEIREKINAYDCETAQGKVFFTSNFEALPKIHQLRSVDKLFLVIKRLENYVYDETKEVELAKYPELAKSLPWQQVEEFWKLNRPHCKKLNRFQKEKLKERMRIRKTKLSESGKPENAEDQMNFKNRIESLEQSSEIRFRVTGNRVGKKQSVTSQEADYCFGGHVQDATGWKVDLSFYNVEVLLDLGVDSLMVALSLTLFSLHHRNISHFGRTTLRSTIAYNMLRLCAPQPGDIVVDPMCGSGSIPLEGAMQWKDCFHVAGDNCKPAVSRTTGNVLSNDNCPVEVIRWDATRLPWKSGSIDVCVTDLPFGRRMGSQTDNRILYPRFLFEVARVAKLGVTRTCILTYDRRSALKAISQLSKFWSLKRTVCVNIGGLRAAVYLLNRTNHVYDQDFIFEEKRNKYV</sequence>
<keyword evidence="4" id="KW-0489">Methyltransferase</keyword>
<dbReference type="FunCoup" id="H2ZB54">
    <property type="interactions" value="130"/>
</dbReference>
<dbReference type="InterPro" id="IPR029063">
    <property type="entry name" value="SAM-dependent_MTases_sf"/>
</dbReference>
<evidence type="ECO:0000313" key="9">
    <source>
        <dbReference type="Proteomes" id="UP000007875"/>
    </source>
</evidence>
<evidence type="ECO:0000256" key="3">
    <source>
        <dbReference type="ARBA" id="ARBA00022490"/>
    </source>
</evidence>
<evidence type="ECO:0000256" key="1">
    <source>
        <dbReference type="ARBA" id="ARBA00004496"/>
    </source>
</evidence>